<evidence type="ECO:0000256" key="1">
    <source>
        <dbReference type="ARBA" id="ARBA00010795"/>
    </source>
</evidence>
<comment type="similarity">
    <text evidence="1">Belongs to the aegerolysin family.</text>
</comment>
<dbReference type="Proteomes" id="UP001629953">
    <property type="component" value="Unassembled WGS sequence"/>
</dbReference>
<comment type="caution">
    <text evidence="2">The sequence shown here is derived from an EMBL/GenBank/DDBJ whole genome shotgun (WGS) entry which is preliminary data.</text>
</comment>
<name>A0ABW9G6G3_9GAMM</name>
<dbReference type="RefSeq" id="WP_408623466.1">
    <property type="nucleotide sequence ID" value="NZ_JBEQCT010000003.1"/>
</dbReference>
<dbReference type="InterPro" id="IPR009413">
    <property type="entry name" value="Aegerolysin-typ"/>
</dbReference>
<organism evidence="2 3">
    <name type="scientific">Celerinatantimonas yamalensis</name>
    <dbReference type="NCBI Taxonomy" id="559956"/>
    <lineage>
        <taxon>Bacteria</taxon>
        <taxon>Pseudomonadati</taxon>
        <taxon>Pseudomonadota</taxon>
        <taxon>Gammaproteobacteria</taxon>
        <taxon>Celerinatantimonadaceae</taxon>
        <taxon>Celerinatantimonas</taxon>
    </lineage>
</organism>
<evidence type="ECO:0000313" key="2">
    <source>
        <dbReference type="EMBL" id="MFM2485255.1"/>
    </source>
</evidence>
<reference evidence="2 3" key="1">
    <citation type="journal article" date="2013" name="Int. J. Syst. Evol. Microbiol.">
        <title>Celerinatantimonas yamalensis sp. nov., a cold-adapted diazotrophic bacterium from a cold permafrost brine.</title>
        <authorList>
            <person name="Shcherbakova V."/>
            <person name="Chuvilskaya N."/>
            <person name="Rivkina E."/>
            <person name="Demidov N."/>
            <person name="Uchaeva V."/>
            <person name="Suetin S."/>
            <person name="Suzina N."/>
            <person name="Gilichinsky D."/>
        </authorList>
    </citation>
    <scope>NUCLEOTIDE SEQUENCE [LARGE SCALE GENOMIC DNA]</scope>
    <source>
        <strain evidence="2 3">C7</strain>
    </source>
</reference>
<dbReference type="Pfam" id="PF06355">
    <property type="entry name" value="Aegerolysin"/>
    <property type="match status" value="1"/>
</dbReference>
<keyword evidence="3" id="KW-1185">Reference proteome</keyword>
<dbReference type="Gene3D" id="2.60.270.50">
    <property type="match status" value="1"/>
</dbReference>
<gene>
    <name evidence="2" type="ORF">ABUE30_09300</name>
</gene>
<sequence>MASRSTVVKFQNETDLTLTRSNAELPHGVWSSNMYPPETVEANSTVTWESESDGFMTGTEGTASYNESNITITINWDNPFVGDNSYSCSSSDNTYTIHQESGTGGGDNATVTFTLTNGGN</sequence>
<evidence type="ECO:0000313" key="3">
    <source>
        <dbReference type="Proteomes" id="UP001629953"/>
    </source>
</evidence>
<accession>A0ABW9G6G3</accession>
<protein>
    <submittedName>
        <fullName evidence="2">Aegerolysin family protein</fullName>
    </submittedName>
</protein>
<dbReference type="EMBL" id="JBEQCT010000003">
    <property type="protein sequence ID" value="MFM2485255.1"/>
    <property type="molecule type" value="Genomic_DNA"/>
</dbReference>
<proteinExistence type="inferred from homology"/>